<accession>A0A080YZU2</accession>
<comment type="caution">
    <text evidence="4">The sequence shown here is derived from an EMBL/GenBank/DDBJ whole genome shotgun (WGS) entry which is preliminary data.</text>
</comment>
<proteinExistence type="predicted"/>
<feature type="repeat" description="ANK" evidence="3">
    <location>
        <begin position="185"/>
        <end position="219"/>
    </location>
</feature>
<dbReference type="PANTHER" id="PTHR24198">
    <property type="entry name" value="ANKYRIN REPEAT AND PROTEIN KINASE DOMAIN-CONTAINING PROTEIN"/>
    <property type="match status" value="1"/>
</dbReference>
<evidence type="ECO:0000313" key="4">
    <source>
        <dbReference type="EMBL" id="ETO59903.1"/>
    </source>
</evidence>
<evidence type="ECO:0000256" key="1">
    <source>
        <dbReference type="ARBA" id="ARBA00022737"/>
    </source>
</evidence>
<dbReference type="OrthoDB" id="194358at2759"/>
<dbReference type="Gene3D" id="1.25.40.20">
    <property type="entry name" value="Ankyrin repeat-containing domain"/>
    <property type="match status" value="2"/>
</dbReference>
<feature type="repeat" description="ANK" evidence="3">
    <location>
        <begin position="36"/>
        <end position="74"/>
    </location>
</feature>
<keyword evidence="2 3" id="KW-0040">ANK repeat</keyword>
<dbReference type="Pfam" id="PF12796">
    <property type="entry name" value="Ank_2"/>
    <property type="match status" value="1"/>
</dbReference>
<organism evidence="4 5">
    <name type="scientific">Phytophthora nicotianae P1976</name>
    <dbReference type="NCBI Taxonomy" id="1317066"/>
    <lineage>
        <taxon>Eukaryota</taxon>
        <taxon>Sar</taxon>
        <taxon>Stramenopiles</taxon>
        <taxon>Oomycota</taxon>
        <taxon>Peronosporomycetes</taxon>
        <taxon>Peronosporales</taxon>
        <taxon>Peronosporaceae</taxon>
        <taxon>Phytophthora</taxon>
    </lineage>
</organism>
<dbReference type="PANTHER" id="PTHR24198:SF165">
    <property type="entry name" value="ANKYRIN REPEAT-CONTAINING PROTEIN-RELATED"/>
    <property type="match status" value="1"/>
</dbReference>
<dbReference type="PROSITE" id="PS50088">
    <property type="entry name" value="ANK_REPEAT"/>
    <property type="match status" value="2"/>
</dbReference>
<dbReference type="AlphaFoldDB" id="A0A080YZU2"/>
<keyword evidence="1" id="KW-0677">Repeat</keyword>
<dbReference type="SUPFAM" id="SSF48403">
    <property type="entry name" value="Ankyrin repeat"/>
    <property type="match status" value="1"/>
</dbReference>
<evidence type="ECO:0000256" key="3">
    <source>
        <dbReference type="PROSITE-ProRule" id="PRU00023"/>
    </source>
</evidence>
<dbReference type="EMBL" id="ANJA01004032">
    <property type="protein sequence ID" value="ETO59903.1"/>
    <property type="molecule type" value="Genomic_DNA"/>
</dbReference>
<dbReference type="InterPro" id="IPR036770">
    <property type="entry name" value="Ankyrin_rpt-contain_sf"/>
</dbReference>
<gene>
    <name evidence="4" type="ORF">F444_21845</name>
</gene>
<dbReference type="Proteomes" id="UP000028582">
    <property type="component" value="Unassembled WGS sequence"/>
</dbReference>
<dbReference type="InterPro" id="IPR002110">
    <property type="entry name" value="Ankyrin_rpt"/>
</dbReference>
<name>A0A080YZU2_PHYNI</name>
<dbReference type="SMART" id="SM00248">
    <property type="entry name" value="ANK"/>
    <property type="match status" value="6"/>
</dbReference>
<sequence length="435" mass="48015">MNSKHAALWDEVQGSCEPPKLQAALRADADPSAQLDGWTPLHFLCENRSVEPTARAEGLRLLLQVGFDANTVDENGWSALHLLCKNKSGGDGDLVPSIQQLLAAKANVNLQTSDNKKSVLHFLCENEAVSEDALQTLLKAKPDVNAVDGDGNSPLNCLAENPYVTERMFSLMLAANANLNIQNHFQSTPVHYVCQNRRVTQLMIRELLQYKANFNIKNNIGNTPVHYLCENDIVTVEMLKELMTNKHVNVTITNSLGKQASDYIPSRKHDCLAFLQKFTAPNLDRTGGNSSASTEIGGEDPSELPEPLKKALAAWNASLPSFDAAFYNAISCEAAFESTYDEVQEVSGRACEDPGDALIFAAWKKSLSKWRACIMLAYAALVPPNVWHQYAEQFQRPVPSDLSKVQGKVEAAWKQFPEQTQRRGRFEALAGVFNP</sequence>
<reference evidence="4 5" key="1">
    <citation type="submission" date="2013-11" db="EMBL/GenBank/DDBJ databases">
        <title>The Genome Sequence of Phytophthora parasitica P1976.</title>
        <authorList>
            <consortium name="The Broad Institute Genomics Platform"/>
            <person name="Russ C."/>
            <person name="Tyler B."/>
            <person name="Panabieres F."/>
            <person name="Shan W."/>
            <person name="Tripathy S."/>
            <person name="Grunwald N."/>
            <person name="Machado M."/>
            <person name="Johnson C.S."/>
            <person name="Walker B."/>
            <person name="Young S."/>
            <person name="Zeng Q."/>
            <person name="Gargeya S."/>
            <person name="Fitzgerald M."/>
            <person name="Haas B."/>
            <person name="Abouelleil A."/>
            <person name="Allen A.W."/>
            <person name="Alvarado L."/>
            <person name="Arachchi H.M."/>
            <person name="Berlin A.M."/>
            <person name="Chapman S.B."/>
            <person name="Gainer-Dewar J."/>
            <person name="Goldberg J."/>
            <person name="Griggs A."/>
            <person name="Gujja S."/>
            <person name="Hansen M."/>
            <person name="Howarth C."/>
            <person name="Imamovic A."/>
            <person name="Ireland A."/>
            <person name="Larimer J."/>
            <person name="McCowan C."/>
            <person name="Murphy C."/>
            <person name="Pearson M."/>
            <person name="Poon T.W."/>
            <person name="Priest M."/>
            <person name="Roberts A."/>
            <person name="Saif S."/>
            <person name="Shea T."/>
            <person name="Sisk P."/>
            <person name="Sykes S."/>
            <person name="Wortman J."/>
            <person name="Nusbaum C."/>
            <person name="Birren B."/>
        </authorList>
    </citation>
    <scope>NUCLEOTIDE SEQUENCE [LARGE SCALE GENOMIC DNA]</scope>
    <source>
        <strain evidence="4 5">P1976</strain>
    </source>
</reference>
<evidence type="ECO:0000256" key="2">
    <source>
        <dbReference type="ARBA" id="ARBA00023043"/>
    </source>
</evidence>
<evidence type="ECO:0000313" key="5">
    <source>
        <dbReference type="Proteomes" id="UP000028582"/>
    </source>
</evidence>
<protein>
    <submittedName>
        <fullName evidence="4">Uncharacterized protein</fullName>
    </submittedName>
</protein>